<gene>
    <name evidence="2" type="ORF">CRE_15827</name>
</gene>
<name>E3NR21_CAERE</name>
<dbReference type="HOGENOM" id="CLU_875044_0_0_1"/>
<feature type="compositionally biased region" description="Polar residues" evidence="1">
    <location>
        <begin position="196"/>
        <end position="210"/>
    </location>
</feature>
<feature type="region of interest" description="Disordered" evidence="1">
    <location>
        <begin position="150"/>
        <end position="210"/>
    </location>
</feature>
<feature type="compositionally biased region" description="Basic and acidic residues" evidence="1">
    <location>
        <begin position="150"/>
        <end position="159"/>
    </location>
</feature>
<feature type="compositionally biased region" description="Basic and acidic residues" evidence="1">
    <location>
        <begin position="253"/>
        <end position="271"/>
    </location>
</feature>
<feature type="region of interest" description="Disordered" evidence="1">
    <location>
        <begin position="228"/>
        <end position="271"/>
    </location>
</feature>
<dbReference type="AlphaFoldDB" id="E3NR21"/>
<feature type="region of interest" description="Disordered" evidence="1">
    <location>
        <begin position="68"/>
        <end position="117"/>
    </location>
</feature>
<reference evidence="2" key="1">
    <citation type="submission" date="2007-07" db="EMBL/GenBank/DDBJ databases">
        <title>PCAP assembly of the Caenorhabditis remanei genome.</title>
        <authorList>
            <consortium name="The Caenorhabditis remanei Sequencing Consortium"/>
            <person name="Wilson R.K."/>
        </authorList>
    </citation>
    <scope>NUCLEOTIDE SEQUENCE [LARGE SCALE GENOMIC DNA]</scope>
    <source>
        <strain evidence="2">PB4641</strain>
    </source>
</reference>
<keyword evidence="3" id="KW-1185">Reference proteome</keyword>
<sequence>MKSDTKCSSDKESEKELVDHEMETKDLCEGQSVAASVFKKDMVIGVDRVPIKSINSIEFSVMNSDEMLRSGDTKDDGLQTSCTKHAHTKDNNGGVNREFTEASSQKNGNCDEEQKSERDQILCSISLTKTKKQSVQQKKVSDVISSFGDLKRDQKEHNVQKNNVNYDSMKSSMSSEDGDGKKKRNTVDQKAVDNVIDTSPGSMDSDNDNQLDSYQAWKKSVPKMFKSQVVPRPLKDPPVSTNQSTWSDTQFEPAKESPRPLKDPPDSWMEDVKWRRMQQEYRPRKDPPSPYCQHGHRNLLGCLQYTQFLPTPMSTVSS</sequence>
<accession>E3NR21</accession>
<feature type="compositionally biased region" description="Polar residues" evidence="1">
    <location>
        <begin position="239"/>
        <end position="250"/>
    </location>
</feature>
<dbReference type="EMBL" id="DS269632">
    <property type="protein sequence ID" value="EFO86964.1"/>
    <property type="molecule type" value="Genomic_DNA"/>
</dbReference>
<proteinExistence type="predicted"/>
<organism evidence="3">
    <name type="scientific">Caenorhabditis remanei</name>
    <name type="common">Caenorhabditis vulgaris</name>
    <dbReference type="NCBI Taxonomy" id="31234"/>
    <lineage>
        <taxon>Eukaryota</taxon>
        <taxon>Metazoa</taxon>
        <taxon>Ecdysozoa</taxon>
        <taxon>Nematoda</taxon>
        <taxon>Chromadorea</taxon>
        <taxon>Rhabditida</taxon>
        <taxon>Rhabditina</taxon>
        <taxon>Rhabditomorpha</taxon>
        <taxon>Rhabditoidea</taxon>
        <taxon>Rhabditidae</taxon>
        <taxon>Peloderinae</taxon>
        <taxon>Caenorhabditis</taxon>
    </lineage>
</organism>
<evidence type="ECO:0000313" key="3">
    <source>
        <dbReference type="Proteomes" id="UP000008281"/>
    </source>
</evidence>
<dbReference type="InParanoid" id="E3NR21"/>
<evidence type="ECO:0000256" key="1">
    <source>
        <dbReference type="SAM" id="MobiDB-lite"/>
    </source>
</evidence>
<feature type="compositionally biased region" description="Basic and acidic residues" evidence="1">
    <location>
        <begin position="68"/>
        <end position="77"/>
    </location>
</feature>
<dbReference type="Proteomes" id="UP000008281">
    <property type="component" value="Unassembled WGS sequence"/>
</dbReference>
<feature type="region of interest" description="Disordered" evidence="1">
    <location>
        <begin position="1"/>
        <end position="23"/>
    </location>
</feature>
<protein>
    <submittedName>
        <fullName evidence="2">Uncharacterized protein</fullName>
    </submittedName>
</protein>
<feature type="compositionally biased region" description="Polar residues" evidence="1">
    <location>
        <begin position="160"/>
        <end position="175"/>
    </location>
</feature>
<evidence type="ECO:0000313" key="2">
    <source>
        <dbReference type="EMBL" id="EFO86964.1"/>
    </source>
</evidence>